<evidence type="ECO:0000313" key="3">
    <source>
        <dbReference type="Proteomes" id="UP000315648"/>
    </source>
</evidence>
<sequence length="244" mass="25338">MKTLTHSLRRAACVLLISFVACAAHASSTLLQDIDLPGTEGLVEWTNVSSTNSALTPSTGAGTLAPVSPGYKASMGFYSYMGHYSFTAGTTAGFDIANVVLQYTGGYNPDYSFDQYLAFNNTTPAALTAGPVLTYTYSGGTGTLTPTFSSVIGGPTTLFIEAMGSDVTFYTFGWQWDLSAVTETITGISITTNVPVHTSITGVQIALSDTFAGSAIPEPATYTAIAGAIILAAACLRRGKRTAA</sequence>
<gene>
    <name evidence="2" type="ORF">FPL22_00410</name>
</gene>
<feature type="chain" id="PRO_5022173543" description="PEP-CTERM sorting domain-containing protein" evidence="1">
    <location>
        <begin position="27"/>
        <end position="244"/>
    </location>
</feature>
<dbReference type="EMBL" id="VMBG01000001">
    <property type="protein sequence ID" value="TSJ77801.1"/>
    <property type="molecule type" value="Genomic_DNA"/>
</dbReference>
<name>A0A556QMC4_9BACT</name>
<dbReference type="AlphaFoldDB" id="A0A556QMC4"/>
<evidence type="ECO:0000256" key="1">
    <source>
        <dbReference type="SAM" id="SignalP"/>
    </source>
</evidence>
<reference evidence="2 3" key="1">
    <citation type="submission" date="2019-07" db="EMBL/GenBank/DDBJ databases">
        <title>Description of 53C-WASEF.</title>
        <authorList>
            <person name="Pitt A."/>
            <person name="Hahn M.W."/>
        </authorList>
    </citation>
    <scope>NUCLEOTIDE SEQUENCE [LARGE SCALE GENOMIC DNA]</scope>
    <source>
        <strain evidence="2 3">53C-WASEF</strain>
    </source>
</reference>
<proteinExistence type="predicted"/>
<protein>
    <recommendedName>
        <fullName evidence="4">PEP-CTERM sorting domain-containing protein</fullName>
    </recommendedName>
</protein>
<evidence type="ECO:0000313" key="2">
    <source>
        <dbReference type="EMBL" id="TSJ77801.1"/>
    </source>
</evidence>
<feature type="signal peptide" evidence="1">
    <location>
        <begin position="1"/>
        <end position="26"/>
    </location>
</feature>
<dbReference type="OrthoDB" id="200357at2"/>
<keyword evidence="1" id="KW-0732">Signal</keyword>
<dbReference type="PROSITE" id="PS51257">
    <property type="entry name" value="PROKAR_LIPOPROTEIN"/>
    <property type="match status" value="1"/>
</dbReference>
<accession>A0A556QMC4</accession>
<evidence type="ECO:0008006" key="4">
    <source>
        <dbReference type="Google" id="ProtNLM"/>
    </source>
</evidence>
<organism evidence="2 3">
    <name type="scientific">Rariglobus hedericola</name>
    <dbReference type="NCBI Taxonomy" id="2597822"/>
    <lineage>
        <taxon>Bacteria</taxon>
        <taxon>Pseudomonadati</taxon>
        <taxon>Verrucomicrobiota</taxon>
        <taxon>Opitutia</taxon>
        <taxon>Opitutales</taxon>
        <taxon>Opitutaceae</taxon>
        <taxon>Rariglobus</taxon>
    </lineage>
</organism>
<comment type="caution">
    <text evidence="2">The sequence shown here is derived from an EMBL/GenBank/DDBJ whole genome shotgun (WGS) entry which is preliminary data.</text>
</comment>
<dbReference type="Proteomes" id="UP000315648">
    <property type="component" value="Unassembled WGS sequence"/>
</dbReference>
<dbReference type="RefSeq" id="WP_144228143.1">
    <property type="nucleotide sequence ID" value="NZ_CBCRVV010000001.1"/>
</dbReference>
<keyword evidence="3" id="KW-1185">Reference proteome</keyword>